<accession>A0A0A9AK22</accession>
<sequence>MFLFPFSTLRTPVLLIYVYHV</sequence>
<protein>
    <submittedName>
        <fullName evidence="1">Uncharacterized protein</fullName>
    </submittedName>
</protein>
<dbReference type="AlphaFoldDB" id="A0A0A9AK22"/>
<evidence type="ECO:0000313" key="1">
    <source>
        <dbReference type="EMBL" id="JAD52034.1"/>
    </source>
</evidence>
<proteinExistence type="predicted"/>
<organism evidence="1">
    <name type="scientific">Arundo donax</name>
    <name type="common">Giant reed</name>
    <name type="synonym">Donax arundinaceus</name>
    <dbReference type="NCBI Taxonomy" id="35708"/>
    <lineage>
        <taxon>Eukaryota</taxon>
        <taxon>Viridiplantae</taxon>
        <taxon>Streptophyta</taxon>
        <taxon>Embryophyta</taxon>
        <taxon>Tracheophyta</taxon>
        <taxon>Spermatophyta</taxon>
        <taxon>Magnoliopsida</taxon>
        <taxon>Liliopsida</taxon>
        <taxon>Poales</taxon>
        <taxon>Poaceae</taxon>
        <taxon>PACMAD clade</taxon>
        <taxon>Arundinoideae</taxon>
        <taxon>Arundineae</taxon>
        <taxon>Arundo</taxon>
    </lineage>
</organism>
<name>A0A0A9AK22_ARUDO</name>
<reference evidence="1" key="2">
    <citation type="journal article" date="2015" name="Data Brief">
        <title>Shoot transcriptome of the giant reed, Arundo donax.</title>
        <authorList>
            <person name="Barrero R.A."/>
            <person name="Guerrero F.D."/>
            <person name="Moolhuijzen P."/>
            <person name="Goolsby J.A."/>
            <person name="Tidwell J."/>
            <person name="Bellgard S.E."/>
            <person name="Bellgard M.I."/>
        </authorList>
    </citation>
    <scope>NUCLEOTIDE SEQUENCE</scope>
    <source>
        <tissue evidence="1">Shoot tissue taken approximately 20 cm above the soil surface</tissue>
    </source>
</reference>
<reference evidence="1" key="1">
    <citation type="submission" date="2014-09" db="EMBL/GenBank/DDBJ databases">
        <authorList>
            <person name="Magalhaes I.L.F."/>
            <person name="Oliveira U."/>
            <person name="Santos F.R."/>
            <person name="Vidigal T.H.D.A."/>
            <person name="Brescovit A.D."/>
            <person name="Santos A.J."/>
        </authorList>
    </citation>
    <scope>NUCLEOTIDE SEQUENCE</scope>
    <source>
        <tissue evidence="1">Shoot tissue taken approximately 20 cm above the soil surface</tissue>
    </source>
</reference>
<dbReference type="EMBL" id="GBRH01245861">
    <property type="protein sequence ID" value="JAD52034.1"/>
    <property type="molecule type" value="Transcribed_RNA"/>
</dbReference>